<sequence length="124" mass="13536">MEVNTLNPSFNEAEYPVWEKIGAVVRFSYGIGIYGAMALAGRFICSMMGIDIVGGFELNLDAIVQGLGYAAPNFYDIGIGFGYKRAWRKDNKRVGKGLGKILVVAMLFVSKSERGTSTKLPSDK</sequence>
<name>A0A2P6PU87_ROSCH</name>
<dbReference type="Gramene" id="PRQ25492">
    <property type="protein sequence ID" value="PRQ25492"/>
    <property type="gene ID" value="RchiOBHm_Chr6g0284251"/>
</dbReference>
<dbReference type="EMBL" id="PDCK01000044">
    <property type="protein sequence ID" value="PRQ25492.1"/>
    <property type="molecule type" value="Genomic_DNA"/>
</dbReference>
<comment type="caution">
    <text evidence="1">The sequence shown here is derived from an EMBL/GenBank/DDBJ whole genome shotgun (WGS) entry which is preliminary data.</text>
</comment>
<protein>
    <submittedName>
        <fullName evidence="1">Uncharacterized protein</fullName>
    </submittedName>
</protein>
<keyword evidence="2" id="KW-1185">Reference proteome</keyword>
<dbReference type="Proteomes" id="UP000238479">
    <property type="component" value="Chromosome 6"/>
</dbReference>
<accession>A0A2P6PU87</accession>
<dbReference type="PANTHER" id="PTHR36736:SF1">
    <property type="entry name" value="OS03G0100030 PROTEIN"/>
    <property type="match status" value="1"/>
</dbReference>
<reference evidence="1 2" key="1">
    <citation type="journal article" date="2018" name="Nat. Genet.">
        <title>The Rosa genome provides new insights in the design of modern roses.</title>
        <authorList>
            <person name="Bendahmane M."/>
        </authorList>
    </citation>
    <scope>NUCLEOTIDE SEQUENCE [LARGE SCALE GENOMIC DNA]</scope>
    <source>
        <strain evidence="2">cv. Old Blush</strain>
    </source>
</reference>
<dbReference type="PANTHER" id="PTHR36736">
    <property type="entry name" value="OS03G0100030 PROTEIN"/>
    <property type="match status" value="1"/>
</dbReference>
<proteinExistence type="predicted"/>
<dbReference type="STRING" id="74649.A0A2P6PU87"/>
<dbReference type="AlphaFoldDB" id="A0A2P6PU87"/>
<organism evidence="1 2">
    <name type="scientific">Rosa chinensis</name>
    <name type="common">China rose</name>
    <dbReference type="NCBI Taxonomy" id="74649"/>
    <lineage>
        <taxon>Eukaryota</taxon>
        <taxon>Viridiplantae</taxon>
        <taxon>Streptophyta</taxon>
        <taxon>Embryophyta</taxon>
        <taxon>Tracheophyta</taxon>
        <taxon>Spermatophyta</taxon>
        <taxon>Magnoliopsida</taxon>
        <taxon>eudicotyledons</taxon>
        <taxon>Gunneridae</taxon>
        <taxon>Pentapetalae</taxon>
        <taxon>rosids</taxon>
        <taxon>fabids</taxon>
        <taxon>Rosales</taxon>
        <taxon>Rosaceae</taxon>
        <taxon>Rosoideae</taxon>
        <taxon>Rosoideae incertae sedis</taxon>
        <taxon>Rosa</taxon>
    </lineage>
</organism>
<gene>
    <name evidence="1" type="ORF">RchiOBHm_Chr6g0284251</name>
</gene>
<evidence type="ECO:0000313" key="2">
    <source>
        <dbReference type="Proteomes" id="UP000238479"/>
    </source>
</evidence>
<evidence type="ECO:0000313" key="1">
    <source>
        <dbReference type="EMBL" id="PRQ25492.1"/>
    </source>
</evidence>